<dbReference type="Proteomes" id="UP000494363">
    <property type="component" value="Unassembled WGS sequence"/>
</dbReference>
<sequence length="66" mass="7485">MSQNDLSFLPLRVMHAGAGAGDRRSFDADLKVFLRREPIDFRAGINSLVMLVEPLPRREVIRQHAP</sequence>
<evidence type="ECO:0000313" key="1">
    <source>
        <dbReference type="EMBL" id="CAB3774449.1"/>
    </source>
</evidence>
<keyword evidence="2" id="KW-1185">Reference proteome</keyword>
<dbReference type="AlphaFoldDB" id="A0A6J5F6L9"/>
<dbReference type="EMBL" id="CADIKH010000118">
    <property type="protein sequence ID" value="CAB3774449.1"/>
    <property type="molecule type" value="Genomic_DNA"/>
</dbReference>
<accession>A0A6J5F6L9</accession>
<evidence type="ECO:0000313" key="2">
    <source>
        <dbReference type="Proteomes" id="UP000494363"/>
    </source>
</evidence>
<gene>
    <name evidence="1" type="ORF">LMG29542_07826</name>
</gene>
<protein>
    <submittedName>
        <fullName evidence="1">Uncharacterized protein</fullName>
    </submittedName>
</protein>
<organism evidence="1 2">
    <name type="scientific">Paraburkholderia humisilvae</name>
    <dbReference type="NCBI Taxonomy" id="627669"/>
    <lineage>
        <taxon>Bacteria</taxon>
        <taxon>Pseudomonadati</taxon>
        <taxon>Pseudomonadota</taxon>
        <taxon>Betaproteobacteria</taxon>
        <taxon>Burkholderiales</taxon>
        <taxon>Burkholderiaceae</taxon>
        <taxon>Paraburkholderia</taxon>
    </lineage>
</organism>
<name>A0A6J5F6L9_9BURK</name>
<proteinExistence type="predicted"/>
<reference evidence="1 2" key="1">
    <citation type="submission" date="2020-04" db="EMBL/GenBank/DDBJ databases">
        <authorList>
            <person name="De Canck E."/>
        </authorList>
    </citation>
    <scope>NUCLEOTIDE SEQUENCE [LARGE SCALE GENOMIC DNA]</scope>
    <source>
        <strain evidence="1 2">LMG 29542</strain>
    </source>
</reference>